<protein>
    <submittedName>
        <fullName evidence="1">MACPF domain-containing protein</fullName>
    </submittedName>
</protein>
<gene>
    <name evidence="1" type="ORF">OWV82_023418</name>
</gene>
<organism evidence="1 2">
    <name type="scientific">Melia azedarach</name>
    <name type="common">Chinaberry tree</name>
    <dbReference type="NCBI Taxonomy" id="155640"/>
    <lineage>
        <taxon>Eukaryota</taxon>
        <taxon>Viridiplantae</taxon>
        <taxon>Streptophyta</taxon>
        <taxon>Embryophyta</taxon>
        <taxon>Tracheophyta</taxon>
        <taxon>Spermatophyta</taxon>
        <taxon>Magnoliopsida</taxon>
        <taxon>eudicotyledons</taxon>
        <taxon>Gunneridae</taxon>
        <taxon>Pentapetalae</taxon>
        <taxon>rosids</taxon>
        <taxon>malvids</taxon>
        <taxon>Sapindales</taxon>
        <taxon>Meliaceae</taxon>
        <taxon>Melia</taxon>
    </lineage>
</organism>
<sequence>MAYNRLDPQSAAEKAVSVIGFGYDLCNDIRLSSCKPGPSGSRLIEIDQSAKRDLVFPGAVVVKEVPSSIKCDKGERTRFRSDVLSFNQMSEKCNQELSLSGKIPSGLFNSMFLFNGCWQKDASAAKSLAFDGWFISLYNVELARSHIVLSEQVKREVPTSWDPVALAEFIEKYGTHVVVGVKVGGKDIIHVKQLRNSNLQSHEVLKFLKQVADQRFSEEVNPFEVPGKLKDEIPKPWDLHGLYATSIKPPTVTHSKNDDMVSICIRRGGVDIGQSHNQWLSTVSESPNVISMSFVPITSLLAGVQGNGFLTHAVNLYLRYKPPIEELYQFLEFQLPRQWAPIYGDLPLGLRRRKQSSPSLQFSFMGPKLYVNTTQVDSGNRPVTGVRLYLEGKKSDHLAIHLQHLSTVPHSLQLTDDLSYEPIDEPVERGYYEPVKWSIFSHVCTAPVQYDGACIDDSASIVTKAWFEVKGVGMKKVLFLRLGFSMVASAKIRRSEWDGPSTMSRKSGVFSMLMSTKFSTGLNQPQKPVKVDMNSAVFPGGPPSANKAPKMTSFVDTKEMVRGPEDPPGYWVVTGAKLCVEGGRISIKGKFSLLTIMSEDSMMEM</sequence>
<dbReference type="Proteomes" id="UP001164539">
    <property type="component" value="Chromosome 13"/>
</dbReference>
<evidence type="ECO:0000313" key="1">
    <source>
        <dbReference type="EMBL" id="KAJ4703523.1"/>
    </source>
</evidence>
<comment type="caution">
    <text evidence="1">The sequence shown here is derived from an EMBL/GenBank/DDBJ whole genome shotgun (WGS) entry which is preliminary data.</text>
</comment>
<reference evidence="1 2" key="1">
    <citation type="journal article" date="2023" name="Science">
        <title>Complex scaffold remodeling in plant triterpene biosynthesis.</title>
        <authorList>
            <person name="De La Pena R."/>
            <person name="Hodgson H."/>
            <person name="Liu J.C."/>
            <person name="Stephenson M.J."/>
            <person name="Martin A.C."/>
            <person name="Owen C."/>
            <person name="Harkess A."/>
            <person name="Leebens-Mack J."/>
            <person name="Jimenez L.E."/>
            <person name="Osbourn A."/>
            <person name="Sattely E.S."/>
        </authorList>
    </citation>
    <scope>NUCLEOTIDE SEQUENCE [LARGE SCALE GENOMIC DNA]</scope>
    <source>
        <strain evidence="2">cv. JPN11</strain>
        <tissue evidence="1">Leaf</tissue>
    </source>
</reference>
<proteinExistence type="predicted"/>
<name>A0ACC1WYW5_MELAZ</name>
<evidence type="ECO:0000313" key="2">
    <source>
        <dbReference type="Proteomes" id="UP001164539"/>
    </source>
</evidence>
<accession>A0ACC1WYW5</accession>
<keyword evidence="2" id="KW-1185">Reference proteome</keyword>
<dbReference type="EMBL" id="CM051406">
    <property type="protein sequence ID" value="KAJ4703523.1"/>
    <property type="molecule type" value="Genomic_DNA"/>
</dbReference>